<evidence type="ECO:0000259" key="6">
    <source>
        <dbReference type="PROSITE" id="PS01124"/>
    </source>
</evidence>
<dbReference type="SUPFAM" id="SSF46689">
    <property type="entry name" value="Homeodomain-like"/>
    <property type="match status" value="1"/>
</dbReference>
<reference evidence="8" key="1">
    <citation type="journal article" date="2019" name="Int. J. Syst. Evol. Microbiol.">
        <title>The Global Catalogue of Microorganisms (GCM) 10K type strain sequencing project: providing services to taxonomists for standard genome sequencing and annotation.</title>
        <authorList>
            <consortium name="The Broad Institute Genomics Platform"/>
            <consortium name="The Broad Institute Genome Sequencing Center for Infectious Disease"/>
            <person name="Wu L."/>
            <person name="Ma J."/>
        </authorList>
    </citation>
    <scope>NUCLEOTIDE SEQUENCE [LARGE SCALE GENOMIC DNA]</scope>
    <source>
        <strain evidence="8">JCM 31920</strain>
    </source>
</reference>
<keyword evidence="4" id="KW-0472">Membrane</keyword>
<accession>A0ABP8MBK7</accession>
<dbReference type="InterPro" id="IPR018060">
    <property type="entry name" value="HTH_AraC"/>
</dbReference>
<dbReference type="Pfam" id="PF12833">
    <property type="entry name" value="HTH_18"/>
    <property type="match status" value="1"/>
</dbReference>
<evidence type="ECO:0000256" key="1">
    <source>
        <dbReference type="ARBA" id="ARBA00023015"/>
    </source>
</evidence>
<evidence type="ECO:0000313" key="7">
    <source>
        <dbReference type="EMBL" id="GAA4446726.1"/>
    </source>
</evidence>
<dbReference type="Pfam" id="PF13424">
    <property type="entry name" value="TPR_12"/>
    <property type="match status" value="1"/>
</dbReference>
<evidence type="ECO:0000256" key="2">
    <source>
        <dbReference type="ARBA" id="ARBA00023125"/>
    </source>
</evidence>
<comment type="caution">
    <text evidence="7">The sequence shown here is derived from an EMBL/GenBank/DDBJ whole genome shotgun (WGS) entry which is preliminary data.</text>
</comment>
<dbReference type="PANTHER" id="PTHR43280:SF34">
    <property type="entry name" value="ARAC-FAMILY TRANSCRIPTIONAL REGULATOR"/>
    <property type="match status" value="1"/>
</dbReference>
<evidence type="ECO:0000256" key="4">
    <source>
        <dbReference type="SAM" id="Phobius"/>
    </source>
</evidence>
<evidence type="ECO:0000256" key="3">
    <source>
        <dbReference type="ARBA" id="ARBA00023163"/>
    </source>
</evidence>
<keyword evidence="8" id="KW-1185">Reference proteome</keyword>
<dbReference type="InterPro" id="IPR009057">
    <property type="entry name" value="Homeodomain-like_sf"/>
</dbReference>
<dbReference type="Pfam" id="PF13181">
    <property type="entry name" value="TPR_8"/>
    <property type="match status" value="1"/>
</dbReference>
<dbReference type="SMART" id="SM00342">
    <property type="entry name" value="HTH_ARAC"/>
    <property type="match status" value="1"/>
</dbReference>
<dbReference type="Gene3D" id="1.25.40.10">
    <property type="entry name" value="Tetratricopeptide repeat domain"/>
    <property type="match status" value="2"/>
</dbReference>
<feature type="chain" id="PRO_5046224014" description="HTH araC/xylS-type domain-containing protein" evidence="5">
    <location>
        <begin position="21"/>
        <end position="528"/>
    </location>
</feature>
<dbReference type="SUPFAM" id="SSF48452">
    <property type="entry name" value="TPR-like"/>
    <property type="match status" value="1"/>
</dbReference>
<proteinExistence type="predicted"/>
<name>A0ABP8MBK7_9BACT</name>
<dbReference type="PANTHER" id="PTHR43280">
    <property type="entry name" value="ARAC-FAMILY TRANSCRIPTIONAL REGULATOR"/>
    <property type="match status" value="1"/>
</dbReference>
<sequence length="528" mass="60253">MGWRIYLLLLLLATGSGTKAQDKAFDEAYDKIWKESAHKDLNASLADADSLYRSSVLPVSRMRCLMLIARLYQQSGDLDQSIEYALKIDKLAAEAGNYTWLARANGYLSGLYRINELYDKARSHSRKALAIIPKIKDPEQANSTKGLMLQELAYTAMAEENYREAISRLREAGQSIEKMQHNREVNTMCNEVMLGDNYRLLDRYDTAVIHYQRALTAGINLPSFYETGYAFRGMADSFLKQGDLQKAKEYLDKAERFADETKNLQLKDATHTLSKDYYARVKDQEGLAMAREKSNAVTDTLLNKRAHLLDKMYGQLEQNEITNKLRNDRKDVVIVVAFVLLVSAIVFFAWYKRKRRRELEQVKAVLERLSGNEVVPGPVEAATDFDETFDLQEKDTAGNQGSVEKRIMPPETERILLDRLAEFEKSGLFLENGFSLSSLATQLDSNTKYISYLVRKYKESDFNGYVNELRINFAIKMLRENPQWRQYKISALAAESGFSSHSQFAAVFKQQTGLPPSAFIRHLAEELG</sequence>
<keyword evidence="1" id="KW-0805">Transcription regulation</keyword>
<dbReference type="PROSITE" id="PS01124">
    <property type="entry name" value="HTH_ARAC_FAMILY_2"/>
    <property type="match status" value="1"/>
</dbReference>
<protein>
    <recommendedName>
        <fullName evidence="6">HTH araC/xylS-type domain-containing protein</fullName>
    </recommendedName>
</protein>
<keyword evidence="4" id="KW-0812">Transmembrane</keyword>
<organism evidence="7 8">
    <name type="scientific">Ravibacter arvi</name>
    <dbReference type="NCBI Taxonomy" id="2051041"/>
    <lineage>
        <taxon>Bacteria</taxon>
        <taxon>Pseudomonadati</taxon>
        <taxon>Bacteroidota</taxon>
        <taxon>Cytophagia</taxon>
        <taxon>Cytophagales</taxon>
        <taxon>Spirosomataceae</taxon>
        <taxon>Ravibacter</taxon>
    </lineage>
</organism>
<feature type="signal peptide" evidence="5">
    <location>
        <begin position="1"/>
        <end position="20"/>
    </location>
</feature>
<dbReference type="RefSeq" id="WP_345032579.1">
    <property type="nucleotide sequence ID" value="NZ_BAABEY010000036.1"/>
</dbReference>
<dbReference type="Gene3D" id="1.10.10.60">
    <property type="entry name" value="Homeodomain-like"/>
    <property type="match status" value="1"/>
</dbReference>
<feature type="domain" description="HTH araC/xylS-type" evidence="6">
    <location>
        <begin position="418"/>
        <end position="522"/>
    </location>
</feature>
<keyword evidence="3" id="KW-0804">Transcription</keyword>
<feature type="transmembrane region" description="Helical" evidence="4">
    <location>
        <begin position="332"/>
        <end position="351"/>
    </location>
</feature>
<evidence type="ECO:0000256" key="5">
    <source>
        <dbReference type="SAM" id="SignalP"/>
    </source>
</evidence>
<dbReference type="Proteomes" id="UP001501508">
    <property type="component" value="Unassembled WGS sequence"/>
</dbReference>
<dbReference type="EMBL" id="BAABEY010000036">
    <property type="protein sequence ID" value="GAA4446726.1"/>
    <property type="molecule type" value="Genomic_DNA"/>
</dbReference>
<gene>
    <name evidence="7" type="ORF">GCM10023091_40370</name>
</gene>
<keyword evidence="5" id="KW-0732">Signal</keyword>
<dbReference type="InterPro" id="IPR011990">
    <property type="entry name" value="TPR-like_helical_dom_sf"/>
</dbReference>
<keyword evidence="4" id="KW-1133">Transmembrane helix</keyword>
<dbReference type="InterPro" id="IPR019734">
    <property type="entry name" value="TPR_rpt"/>
</dbReference>
<keyword evidence="2" id="KW-0238">DNA-binding</keyword>
<evidence type="ECO:0000313" key="8">
    <source>
        <dbReference type="Proteomes" id="UP001501508"/>
    </source>
</evidence>